<reference evidence="2 3" key="1">
    <citation type="journal article" date="2014" name="Am. J. Bot.">
        <title>Genome assembly and annotation for red clover (Trifolium pratense; Fabaceae).</title>
        <authorList>
            <person name="Istvanek J."/>
            <person name="Jaros M."/>
            <person name="Krenek A."/>
            <person name="Repkova J."/>
        </authorList>
    </citation>
    <scope>NUCLEOTIDE SEQUENCE [LARGE SCALE GENOMIC DNA]</scope>
    <source>
        <strain evidence="3">cv. Tatra</strain>
        <tissue evidence="2">Young leaves</tissue>
    </source>
</reference>
<comment type="caution">
    <text evidence="2">The sequence shown here is derived from an EMBL/GenBank/DDBJ whole genome shotgun (WGS) entry which is preliminary data.</text>
</comment>
<reference evidence="2 3" key="2">
    <citation type="journal article" date="2017" name="Front. Plant Sci.">
        <title>Gene Classification and Mining of Molecular Markers Useful in Red Clover (Trifolium pratense) Breeding.</title>
        <authorList>
            <person name="Istvanek J."/>
            <person name="Dluhosova J."/>
            <person name="Dluhos P."/>
            <person name="Patkova L."/>
            <person name="Nedelnik J."/>
            <person name="Repkova J."/>
        </authorList>
    </citation>
    <scope>NUCLEOTIDE SEQUENCE [LARGE SCALE GENOMIC DNA]</scope>
    <source>
        <strain evidence="3">cv. Tatra</strain>
        <tissue evidence="2">Young leaves</tissue>
    </source>
</reference>
<evidence type="ECO:0000313" key="2">
    <source>
        <dbReference type="EMBL" id="PNX86201.1"/>
    </source>
</evidence>
<evidence type="ECO:0000256" key="1">
    <source>
        <dbReference type="SAM" id="MobiDB-lite"/>
    </source>
</evidence>
<sequence>MGFFGGFMFKPENRAPVTDMMAGQPCSEEAGFLSLKLGSSGGGTGGTHGGHSPPKFL</sequence>
<dbReference type="EMBL" id="ASHM01050591">
    <property type="protein sequence ID" value="PNX86201.1"/>
    <property type="molecule type" value="Genomic_DNA"/>
</dbReference>
<feature type="compositionally biased region" description="Gly residues" evidence="1">
    <location>
        <begin position="39"/>
        <end position="49"/>
    </location>
</feature>
<name>A0A2K3M5X7_TRIPR</name>
<evidence type="ECO:0000313" key="3">
    <source>
        <dbReference type="Proteomes" id="UP000236291"/>
    </source>
</evidence>
<dbReference type="AlphaFoldDB" id="A0A2K3M5X7"/>
<protein>
    <submittedName>
        <fullName evidence="2">Uncharacterized protein</fullName>
    </submittedName>
</protein>
<feature type="region of interest" description="Disordered" evidence="1">
    <location>
        <begin position="37"/>
        <end position="57"/>
    </location>
</feature>
<accession>A0A2K3M5X7</accession>
<dbReference type="Proteomes" id="UP000236291">
    <property type="component" value="Unassembled WGS sequence"/>
</dbReference>
<gene>
    <name evidence="2" type="ORF">L195_g042278</name>
</gene>
<proteinExistence type="predicted"/>
<organism evidence="2 3">
    <name type="scientific">Trifolium pratense</name>
    <name type="common">Red clover</name>
    <dbReference type="NCBI Taxonomy" id="57577"/>
    <lineage>
        <taxon>Eukaryota</taxon>
        <taxon>Viridiplantae</taxon>
        <taxon>Streptophyta</taxon>
        <taxon>Embryophyta</taxon>
        <taxon>Tracheophyta</taxon>
        <taxon>Spermatophyta</taxon>
        <taxon>Magnoliopsida</taxon>
        <taxon>eudicotyledons</taxon>
        <taxon>Gunneridae</taxon>
        <taxon>Pentapetalae</taxon>
        <taxon>rosids</taxon>
        <taxon>fabids</taxon>
        <taxon>Fabales</taxon>
        <taxon>Fabaceae</taxon>
        <taxon>Papilionoideae</taxon>
        <taxon>50 kb inversion clade</taxon>
        <taxon>NPAAA clade</taxon>
        <taxon>Hologalegina</taxon>
        <taxon>IRL clade</taxon>
        <taxon>Trifolieae</taxon>
        <taxon>Trifolium</taxon>
    </lineage>
</organism>